<evidence type="ECO:0000313" key="1">
    <source>
        <dbReference type="EMBL" id="MPM38038.1"/>
    </source>
</evidence>
<dbReference type="Pfam" id="PF06115">
    <property type="entry name" value="DUF956"/>
    <property type="match status" value="1"/>
</dbReference>
<proteinExistence type="predicted"/>
<name>A0A644ZCL4_9ZZZZ</name>
<sequence>MFKGKWIPRFALQTKKDGTYTFSAKNPKDVLRAIRIYVSPDHMVQSLSFFDVLKNAFKHMFKKKAS</sequence>
<protein>
    <submittedName>
        <fullName evidence="1">Uncharacterized protein</fullName>
    </submittedName>
</protein>
<gene>
    <name evidence="1" type="ORF">SDC9_84661</name>
</gene>
<accession>A0A644ZCL4</accession>
<organism evidence="1">
    <name type="scientific">bioreactor metagenome</name>
    <dbReference type="NCBI Taxonomy" id="1076179"/>
    <lineage>
        <taxon>unclassified sequences</taxon>
        <taxon>metagenomes</taxon>
        <taxon>ecological metagenomes</taxon>
    </lineage>
</organism>
<dbReference type="InterPro" id="IPR010360">
    <property type="entry name" value="DUF956"/>
</dbReference>
<comment type="caution">
    <text evidence="1">The sequence shown here is derived from an EMBL/GenBank/DDBJ whole genome shotgun (WGS) entry which is preliminary data.</text>
</comment>
<dbReference type="EMBL" id="VSSQ01008149">
    <property type="protein sequence ID" value="MPM38038.1"/>
    <property type="molecule type" value="Genomic_DNA"/>
</dbReference>
<dbReference type="AlphaFoldDB" id="A0A644ZCL4"/>
<reference evidence="1" key="1">
    <citation type="submission" date="2019-08" db="EMBL/GenBank/DDBJ databases">
        <authorList>
            <person name="Kucharzyk K."/>
            <person name="Murdoch R.W."/>
            <person name="Higgins S."/>
            <person name="Loffler F."/>
        </authorList>
    </citation>
    <scope>NUCLEOTIDE SEQUENCE</scope>
</reference>